<evidence type="ECO:0000313" key="1">
    <source>
        <dbReference type="EMBL" id="OYR08949.1"/>
    </source>
</evidence>
<dbReference type="AlphaFoldDB" id="A0A256F264"/>
<protein>
    <submittedName>
        <fullName evidence="1">Uncharacterized protein</fullName>
    </submittedName>
</protein>
<reference evidence="1 2" key="1">
    <citation type="submission" date="2017-07" db="EMBL/GenBank/DDBJ databases">
        <title>Phylogenetic study on the rhizospheric bacterium Ochrobactrum sp. A44.</title>
        <authorList>
            <person name="Krzyzanowska D.M."/>
            <person name="Ossowicki A."/>
            <person name="Rajewska M."/>
            <person name="Maciag T."/>
            <person name="Kaczynski Z."/>
            <person name="Czerwicka M."/>
            <person name="Jafra S."/>
        </authorList>
    </citation>
    <scope>NUCLEOTIDE SEQUENCE [LARGE SCALE GENOMIC DNA]</scope>
    <source>
        <strain evidence="1 2">OgA9a</strain>
    </source>
</reference>
<comment type="caution">
    <text evidence="1">The sequence shown here is derived from an EMBL/GenBank/DDBJ whole genome shotgun (WGS) entry which is preliminary data.</text>
</comment>
<keyword evidence="2" id="KW-1185">Reference proteome</keyword>
<accession>A0A256F264</accession>
<name>A0A256F264_9HYPH</name>
<dbReference type="EMBL" id="NNRL01000164">
    <property type="protein sequence ID" value="OYR08949.1"/>
    <property type="molecule type" value="Genomic_DNA"/>
</dbReference>
<proteinExistence type="predicted"/>
<organism evidence="1 2">
    <name type="scientific">Brucella grignonensis</name>
    <dbReference type="NCBI Taxonomy" id="94627"/>
    <lineage>
        <taxon>Bacteria</taxon>
        <taxon>Pseudomonadati</taxon>
        <taxon>Pseudomonadota</taxon>
        <taxon>Alphaproteobacteria</taxon>
        <taxon>Hyphomicrobiales</taxon>
        <taxon>Brucellaceae</taxon>
        <taxon>Brucella/Ochrobactrum group</taxon>
        <taxon>Brucella</taxon>
    </lineage>
</organism>
<gene>
    <name evidence="1" type="ORF">CEV33_2671</name>
</gene>
<sequence length="37" mass="4385">MKRFADKMRVEMNARAHPEKCETVLGLRCALKRIPER</sequence>
<dbReference type="Proteomes" id="UP000216478">
    <property type="component" value="Unassembled WGS sequence"/>
</dbReference>
<evidence type="ECO:0000313" key="2">
    <source>
        <dbReference type="Proteomes" id="UP000216478"/>
    </source>
</evidence>